<accession>A0A6S6SEI1</accession>
<evidence type="ECO:0008006" key="2">
    <source>
        <dbReference type="Google" id="ProtNLM"/>
    </source>
</evidence>
<dbReference type="GO" id="GO:0009295">
    <property type="term" value="C:nucleoid"/>
    <property type="evidence" value="ECO:0007669"/>
    <property type="project" value="InterPro"/>
</dbReference>
<reference evidence="1" key="1">
    <citation type="submission" date="2020-01" db="EMBL/GenBank/DDBJ databases">
        <authorList>
            <person name="Meier V. D."/>
            <person name="Meier V D."/>
        </authorList>
    </citation>
    <scope>NUCLEOTIDE SEQUENCE</scope>
    <source>
        <strain evidence="1">HLG_WM_MAG_10</strain>
    </source>
</reference>
<organism evidence="1">
    <name type="scientific">uncultured Aureispira sp</name>
    <dbReference type="NCBI Taxonomy" id="1331704"/>
    <lineage>
        <taxon>Bacteria</taxon>
        <taxon>Pseudomonadati</taxon>
        <taxon>Bacteroidota</taxon>
        <taxon>Saprospiria</taxon>
        <taxon>Saprospirales</taxon>
        <taxon>Saprospiraceae</taxon>
        <taxon>Aureispira</taxon>
        <taxon>environmental samples</taxon>
    </lineage>
</organism>
<gene>
    <name evidence="1" type="ORF">HELGO_WM12893</name>
</gene>
<name>A0A6S6SEI1_9BACT</name>
<evidence type="ECO:0000313" key="1">
    <source>
        <dbReference type="EMBL" id="CAA6805965.1"/>
    </source>
</evidence>
<dbReference type="Pfam" id="PF04245">
    <property type="entry name" value="NA37"/>
    <property type="match status" value="1"/>
</dbReference>
<proteinExistence type="predicted"/>
<protein>
    <recommendedName>
        <fullName evidence="2">Nucleoid-associated protein</fullName>
    </recommendedName>
</protein>
<dbReference type="EMBL" id="CACVAQ010000115">
    <property type="protein sequence ID" value="CAA6805965.1"/>
    <property type="molecule type" value="Genomic_DNA"/>
</dbReference>
<dbReference type="AlphaFoldDB" id="A0A6S6SEI1"/>
<dbReference type="InterPro" id="IPR007358">
    <property type="entry name" value="Nucleoid_associated_NdpA"/>
</dbReference>
<sequence length="354" mass="41947">MEQNTHIDEVTMTKLVLHKVGNKSQDEGIRIAKKLFNLTEDLSDGLMSYFLSGFKLEENYEFNHEVDLSMNEIYNYCSYIFEDVEANFYNQSINILKHLYEKSNHVKVKGGELYIAYFQDCIVNDELVDAIGIFKAENKDTYLKLKLDEEEEWTLDFEEGTDISNLDKGCLVFNTNKETGFRVASVDLKSAEAKYWKDEFLTITEVQDSRFQTKSYLEMCKEFGKSAFKEEDKHERVDFLNRSKDYFEHYKEFDEKEFKEVIFEDNFDKIDSFEAHKQDFQEKLGIEDTAEEPFHIDKPMVKKAKRGFKNNIQLDTQMEIKILSSQAQADGFLERGYDDEKEMKYYKIYFNNEK</sequence>